<evidence type="ECO:0000313" key="2">
    <source>
        <dbReference type="Proteomes" id="UP001501710"/>
    </source>
</evidence>
<dbReference type="RefSeq" id="WP_344896452.1">
    <property type="nucleotide sequence ID" value="NZ_BAABAS010000006.1"/>
</dbReference>
<dbReference type="EMBL" id="BAABAS010000006">
    <property type="protein sequence ID" value="GAA4232007.1"/>
    <property type="molecule type" value="Genomic_DNA"/>
</dbReference>
<evidence type="ECO:0000313" key="1">
    <source>
        <dbReference type="EMBL" id="GAA4232007.1"/>
    </source>
</evidence>
<protein>
    <submittedName>
        <fullName evidence="1">Uncharacterized protein</fullName>
    </submittedName>
</protein>
<dbReference type="Proteomes" id="UP001501710">
    <property type="component" value="Unassembled WGS sequence"/>
</dbReference>
<sequence length="251" mass="28519">MTTIKHEAIPIVVKLPKPFRNGWNRIKGVTVEGAIISIDPVAYFFRYENPTWLLCDWDGVRSNLLDAQETTETVVEQMTLDYIKEHGCRTSDPAKVLTTAYAVYCHTFREEYLEDPSLAEMGVTSRDLRALTEMGTMMALNRVELDGSIGNVGPAWMFGEAAKVVFDLDSHEAEKLDHLYHGSWFNEPRRTEQIKAHAALGGRLVHGCQSGQEQHMAGGCVAPYGADIQRFRRELRAFRREWIERVRSCGR</sequence>
<name>A0ABP8C1G4_9ACTN</name>
<proteinExistence type="predicted"/>
<accession>A0ABP8C1G4</accession>
<gene>
    <name evidence="1" type="ORF">GCM10022254_30780</name>
</gene>
<keyword evidence="2" id="KW-1185">Reference proteome</keyword>
<reference evidence="2" key="1">
    <citation type="journal article" date="2019" name="Int. J. Syst. Evol. Microbiol.">
        <title>The Global Catalogue of Microorganisms (GCM) 10K type strain sequencing project: providing services to taxonomists for standard genome sequencing and annotation.</title>
        <authorList>
            <consortium name="The Broad Institute Genomics Platform"/>
            <consortium name="The Broad Institute Genome Sequencing Center for Infectious Disease"/>
            <person name="Wu L."/>
            <person name="Ma J."/>
        </authorList>
    </citation>
    <scope>NUCLEOTIDE SEQUENCE [LARGE SCALE GENOMIC DNA]</scope>
    <source>
        <strain evidence="2">JCM 17440</strain>
    </source>
</reference>
<comment type="caution">
    <text evidence="1">The sequence shown here is derived from an EMBL/GenBank/DDBJ whole genome shotgun (WGS) entry which is preliminary data.</text>
</comment>
<organism evidence="1 2">
    <name type="scientific">Actinomadura meridiana</name>
    <dbReference type="NCBI Taxonomy" id="559626"/>
    <lineage>
        <taxon>Bacteria</taxon>
        <taxon>Bacillati</taxon>
        <taxon>Actinomycetota</taxon>
        <taxon>Actinomycetes</taxon>
        <taxon>Streptosporangiales</taxon>
        <taxon>Thermomonosporaceae</taxon>
        <taxon>Actinomadura</taxon>
    </lineage>
</organism>